<organism evidence="1 2">
    <name type="scientific">uncultured phage cr127_1</name>
    <dbReference type="NCBI Taxonomy" id="2772077"/>
    <lineage>
        <taxon>Viruses</taxon>
        <taxon>Duplodnaviria</taxon>
        <taxon>Heunggongvirae</taxon>
        <taxon>Uroviricota</taxon>
        <taxon>Caudoviricetes</taxon>
        <taxon>Crassvirales</taxon>
        <taxon>Crevaviridae</taxon>
        <taxon>Doltivirinae</taxon>
        <taxon>Kahucivirus</taxon>
        <taxon>Kahucivirus intestinalis</taxon>
    </lineage>
</organism>
<dbReference type="KEGG" id="vg:65130371"/>
<reference evidence="1 2" key="1">
    <citation type="submission" date="2020-07" db="EMBL/GenBank/DDBJ databases">
        <title>Taxonomic proposal: Crassvirales, a new order of highly abundant and diverse bacterial viruses.</title>
        <authorList>
            <person name="Shkoporov A.N."/>
            <person name="Stockdale S.R."/>
            <person name="Guerin E."/>
            <person name="Ross R.P."/>
            <person name="Hill C."/>
        </authorList>
    </citation>
    <scope>NUCLEOTIDE SEQUENCE [LARGE SCALE GENOMIC DNA]</scope>
</reference>
<evidence type="ECO:0000313" key="2">
    <source>
        <dbReference type="Proteomes" id="UP000594097"/>
    </source>
</evidence>
<keyword evidence="2" id="KW-1185">Reference proteome</keyword>
<protein>
    <submittedName>
        <fullName evidence="1">Uncharacterized protein</fullName>
    </submittedName>
</protein>
<evidence type="ECO:0000313" key="1">
    <source>
        <dbReference type="EMBL" id="QOR59759.1"/>
    </source>
</evidence>
<proteinExistence type="predicted"/>
<dbReference type="EMBL" id="MT774393">
    <property type="protein sequence ID" value="QOR59759.1"/>
    <property type="molecule type" value="Genomic_DNA"/>
</dbReference>
<dbReference type="Proteomes" id="UP000594097">
    <property type="component" value="Segment"/>
</dbReference>
<dbReference type="GeneID" id="65130371"/>
<accession>A0A7M1S1M9</accession>
<dbReference type="RefSeq" id="YP_010111917.1">
    <property type="nucleotide sequence ID" value="NC_055886.1"/>
</dbReference>
<sequence>MLIEKIRNFNKALNSFTEYLRENNNNISAFFTKLPIKFQFTIINHFLVTKHKMGIVILPDSFRIYKYNIYPFDETFMELLAKVDIEDINDTTYENSIIVAFSILHKEINRDNNQLENPF</sequence>
<name>A0A7M1S1M9_9CAUD</name>